<reference evidence="1" key="1">
    <citation type="submission" date="2024-06" db="EMBL/GenBank/DDBJ databases">
        <title>Mesorhizobium karijinii sp. nov., a symbiont of the iconic Swainsona formosa from arid Australia.</title>
        <authorList>
            <person name="Hill Y.J."/>
            <person name="Watkin E.L.J."/>
            <person name="O'Hara G.W."/>
            <person name="Terpolilli J."/>
            <person name="Tye M.L."/>
            <person name="Kohlmeier M.G."/>
        </authorList>
    </citation>
    <scope>NUCLEOTIDE SEQUENCE</scope>
    <source>
        <strain evidence="1">WSM2239</strain>
    </source>
</reference>
<sequence>MSLRRYVLIDQETVYAPQWGNNRSLLGLKGSLNEYERDLLRQHSAAPMPMVSFVLRSDLARPLIEQEPTQDARGMARIDPGQL</sequence>
<gene>
    <name evidence="1" type="ORF">ABVK49_24725</name>
</gene>
<organism evidence="1">
    <name type="scientific">Mesorhizobium sp. WSM2239</name>
    <dbReference type="NCBI Taxonomy" id="3228852"/>
    <lineage>
        <taxon>Bacteria</taxon>
        <taxon>Pseudomonadati</taxon>
        <taxon>Pseudomonadota</taxon>
        <taxon>Alphaproteobacteria</taxon>
        <taxon>Hyphomicrobiales</taxon>
        <taxon>Phyllobacteriaceae</taxon>
        <taxon>Mesorhizobium</taxon>
    </lineage>
</organism>
<dbReference type="EMBL" id="CP159249">
    <property type="protein sequence ID" value="XCG54581.1"/>
    <property type="molecule type" value="Genomic_DNA"/>
</dbReference>
<accession>A0AAU8D837</accession>
<dbReference type="AlphaFoldDB" id="A0AAU8D837"/>
<proteinExistence type="predicted"/>
<name>A0AAU8D837_9HYPH</name>
<protein>
    <submittedName>
        <fullName evidence="1">Uncharacterized protein</fullName>
    </submittedName>
</protein>
<evidence type="ECO:0000313" key="1">
    <source>
        <dbReference type="EMBL" id="XCG54581.1"/>
    </source>
</evidence>
<dbReference type="RefSeq" id="WP_353642599.1">
    <property type="nucleotide sequence ID" value="NZ_CP159249.1"/>
</dbReference>